<feature type="compositionally biased region" description="Polar residues" evidence="1">
    <location>
        <begin position="238"/>
        <end position="250"/>
    </location>
</feature>
<dbReference type="Gene3D" id="2.180.10.10">
    <property type="entry name" value="RHS repeat-associated core"/>
    <property type="match status" value="1"/>
</dbReference>
<evidence type="ECO:0000313" key="2">
    <source>
        <dbReference type="EMBL" id="GAA3968846.1"/>
    </source>
</evidence>
<dbReference type="NCBIfam" id="TIGR03696">
    <property type="entry name" value="Rhs_assc_core"/>
    <property type="match status" value="1"/>
</dbReference>
<accession>A0ABP7PNV0</accession>
<dbReference type="EMBL" id="BAAAZC010000010">
    <property type="protein sequence ID" value="GAA3968846.1"/>
    <property type="molecule type" value="Genomic_DNA"/>
</dbReference>
<dbReference type="PANTHER" id="PTHR32305:SF15">
    <property type="entry name" value="PROTEIN RHSA-RELATED"/>
    <property type="match status" value="1"/>
</dbReference>
<proteinExistence type="predicted"/>
<dbReference type="InterPro" id="IPR050708">
    <property type="entry name" value="T6SS_VgrG/RHS"/>
</dbReference>
<protein>
    <recommendedName>
        <fullName evidence="4">RHS repeat-associated core domain-containing protein</fullName>
    </recommendedName>
</protein>
<evidence type="ECO:0008006" key="4">
    <source>
        <dbReference type="Google" id="ProtNLM"/>
    </source>
</evidence>
<reference evidence="3" key="1">
    <citation type="journal article" date="2019" name="Int. J. Syst. Evol. Microbiol.">
        <title>The Global Catalogue of Microorganisms (GCM) 10K type strain sequencing project: providing services to taxonomists for standard genome sequencing and annotation.</title>
        <authorList>
            <consortium name="The Broad Institute Genomics Platform"/>
            <consortium name="The Broad Institute Genome Sequencing Center for Infectious Disease"/>
            <person name="Wu L."/>
            <person name="Ma J."/>
        </authorList>
    </citation>
    <scope>NUCLEOTIDE SEQUENCE [LARGE SCALE GENOMIC DNA]</scope>
    <source>
        <strain evidence="3">JCM 16601</strain>
    </source>
</reference>
<dbReference type="InterPro" id="IPR022385">
    <property type="entry name" value="Rhs_assc_core"/>
</dbReference>
<feature type="region of interest" description="Disordered" evidence="1">
    <location>
        <begin position="238"/>
        <end position="264"/>
    </location>
</feature>
<gene>
    <name evidence="2" type="ORF">GCM10022210_17130</name>
</gene>
<comment type="caution">
    <text evidence="2">The sequence shown here is derived from an EMBL/GenBank/DDBJ whole genome shotgun (WGS) entry which is preliminary data.</text>
</comment>
<evidence type="ECO:0000313" key="3">
    <source>
        <dbReference type="Proteomes" id="UP001500742"/>
    </source>
</evidence>
<keyword evidence="3" id="KW-1185">Reference proteome</keyword>
<name>A0ABP7PNV0_9SPHI</name>
<dbReference type="PANTHER" id="PTHR32305">
    <property type="match status" value="1"/>
</dbReference>
<dbReference type="Proteomes" id="UP001500742">
    <property type="component" value="Unassembled WGS sequence"/>
</dbReference>
<evidence type="ECO:0000256" key="1">
    <source>
        <dbReference type="SAM" id="MobiDB-lite"/>
    </source>
</evidence>
<sequence length="264" mass="28319">MYLYNHKELQDETGLYDYGARLYDPVVGRWTSVDPFAEKSRRWSPYNYGENNPIKNIDLEGDSIIISTSSTYTKTANPTKMSDLGSTNATGVNVTGATSTNVNIEIPVSIEYSAAFKGTTPETNIETQNPGLENEVKTHEKIHVDQITAAANLPVTVTIDINGKATPFTGTADQVIVNATSAFNGSDEAKGMTTAQKGNFVNSSIGIPAITAVSNNIDKNVTNNPNVETDAVNKTNAKLGSSAKYSNGSTPVKFKGKPLTNDQQ</sequence>
<organism evidence="2 3">
    <name type="scientific">Mucilaginibacter dorajii</name>
    <dbReference type="NCBI Taxonomy" id="692994"/>
    <lineage>
        <taxon>Bacteria</taxon>
        <taxon>Pseudomonadati</taxon>
        <taxon>Bacteroidota</taxon>
        <taxon>Sphingobacteriia</taxon>
        <taxon>Sphingobacteriales</taxon>
        <taxon>Sphingobacteriaceae</taxon>
        <taxon>Mucilaginibacter</taxon>
    </lineage>
</organism>